<evidence type="ECO:0000256" key="2">
    <source>
        <dbReference type="ARBA" id="ARBA00022679"/>
    </source>
</evidence>
<dbReference type="EMBL" id="PGCI01000018">
    <property type="protein sequence ID" value="PLW49182.1"/>
    <property type="molecule type" value="Genomic_DNA"/>
</dbReference>
<organism evidence="6 7">
    <name type="scientific">Puccinia coronata f. sp. avenae</name>
    <dbReference type="NCBI Taxonomy" id="200324"/>
    <lineage>
        <taxon>Eukaryota</taxon>
        <taxon>Fungi</taxon>
        <taxon>Dikarya</taxon>
        <taxon>Basidiomycota</taxon>
        <taxon>Pucciniomycotina</taxon>
        <taxon>Pucciniomycetes</taxon>
        <taxon>Pucciniales</taxon>
        <taxon>Pucciniaceae</taxon>
        <taxon>Puccinia</taxon>
    </lineage>
</organism>
<dbReference type="GO" id="GO:0005737">
    <property type="term" value="C:cytoplasm"/>
    <property type="evidence" value="ECO:0007669"/>
    <property type="project" value="TreeGrafter"/>
</dbReference>
<proteinExistence type="inferred from homology"/>
<dbReference type="InterPro" id="IPR038286">
    <property type="entry name" value="IPK_sf"/>
</dbReference>
<gene>
    <name evidence="6" type="ORF">PCASD_03033</name>
</gene>
<reference evidence="6 7" key="1">
    <citation type="submission" date="2017-11" db="EMBL/GenBank/DDBJ databases">
        <title>De novo assembly and phasing of dikaryotic genomes from two isolates of Puccinia coronata f. sp. avenae, the causal agent of oat crown rust.</title>
        <authorList>
            <person name="Miller M.E."/>
            <person name="Zhang Y."/>
            <person name="Omidvar V."/>
            <person name="Sperschneider J."/>
            <person name="Schwessinger B."/>
            <person name="Raley C."/>
            <person name="Palmer J.M."/>
            <person name="Garnica D."/>
            <person name="Upadhyaya N."/>
            <person name="Rathjen J."/>
            <person name="Taylor J.M."/>
            <person name="Park R.F."/>
            <person name="Dodds P.N."/>
            <person name="Hirsch C.D."/>
            <person name="Kianian S.F."/>
            <person name="Figueroa M."/>
        </authorList>
    </citation>
    <scope>NUCLEOTIDE SEQUENCE [LARGE SCALE GENOMIC DNA]</scope>
    <source>
        <strain evidence="6">12SD80</strain>
    </source>
</reference>
<dbReference type="PANTHER" id="PTHR12400:SF108">
    <property type="entry name" value="KINASE"/>
    <property type="match status" value="1"/>
</dbReference>
<comment type="caution">
    <text evidence="6">The sequence shown here is derived from an EMBL/GenBank/DDBJ whole genome shotgun (WGS) entry which is preliminary data.</text>
</comment>
<comment type="similarity">
    <text evidence="1 4">Belongs to the inositol phosphokinase (IPK) family.</text>
</comment>
<evidence type="ECO:0000256" key="1">
    <source>
        <dbReference type="ARBA" id="ARBA00007374"/>
    </source>
</evidence>
<dbReference type="GO" id="GO:0000824">
    <property type="term" value="F:inositol-1,4,5,6-tetrakisphosphate 3-kinase activity"/>
    <property type="evidence" value="ECO:0007669"/>
    <property type="project" value="TreeGrafter"/>
</dbReference>
<dbReference type="InterPro" id="IPR005522">
    <property type="entry name" value="IPK"/>
</dbReference>
<dbReference type="GO" id="GO:0046854">
    <property type="term" value="P:phosphatidylinositol phosphate biosynthetic process"/>
    <property type="evidence" value="ECO:0007669"/>
    <property type="project" value="TreeGrafter"/>
</dbReference>
<accession>A0A2N5VGT7</accession>
<feature type="compositionally biased region" description="Basic and acidic residues" evidence="5">
    <location>
        <begin position="198"/>
        <end position="207"/>
    </location>
</feature>
<evidence type="ECO:0000256" key="4">
    <source>
        <dbReference type="RuleBase" id="RU363090"/>
    </source>
</evidence>
<evidence type="ECO:0000256" key="5">
    <source>
        <dbReference type="SAM" id="MobiDB-lite"/>
    </source>
</evidence>
<dbReference type="EC" id="2.7.-.-" evidence="4"/>
<keyword evidence="3 4" id="KW-0418">Kinase</keyword>
<name>A0A2N5VGT7_9BASI</name>
<keyword evidence="2 4" id="KW-0808">Transferase</keyword>
<evidence type="ECO:0000256" key="3">
    <source>
        <dbReference type="ARBA" id="ARBA00022777"/>
    </source>
</evidence>
<dbReference type="GO" id="GO:0032958">
    <property type="term" value="P:inositol phosphate biosynthetic process"/>
    <property type="evidence" value="ECO:0007669"/>
    <property type="project" value="InterPro"/>
</dbReference>
<evidence type="ECO:0000313" key="7">
    <source>
        <dbReference type="Proteomes" id="UP000235392"/>
    </source>
</evidence>
<dbReference type="GO" id="GO:0008440">
    <property type="term" value="F:inositol-1,4,5-trisphosphate 3-kinase activity"/>
    <property type="evidence" value="ECO:0007669"/>
    <property type="project" value="TreeGrafter"/>
</dbReference>
<dbReference type="Pfam" id="PF03770">
    <property type="entry name" value="IPK"/>
    <property type="match status" value="1"/>
</dbReference>
<dbReference type="Gene3D" id="3.30.470.160">
    <property type="entry name" value="Inositol polyphosphate kinase"/>
    <property type="match status" value="1"/>
</dbReference>
<dbReference type="GO" id="GO:0005634">
    <property type="term" value="C:nucleus"/>
    <property type="evidence" value="ECO:0007669"/>
    <property type="project" value="TreeGrafter"/>
</dbReference>
<dbReference type="PANTHER" id="PTHR12400">
    <property type="entry name" value="INOSITOL POLYPHOSPHATE KINASE"/>
    <property type="match status" value="1"/>
</dbReference>
<sequence length="385" mass="43643">MPLLSLTNPHNDPLPLQFPHDTILHHSYPTSSDSEIDIGGAKSLVSSNVYDGQVKFIPQGVEVKPCSVYKKDASQEESAEVFPFPIAGGHLGGIRLDPEDPSRLIKDTYRDEAFFYQNLAPELDNTLEKPWDGWRPHYYEWKKRDGEWRKKALASVIMENVAQTTSSKEYDQDSDLFWHPNVIDVKLGTKLSSDSEESEKKDRKETTSKNTTSGKFAMRLSGAEYWDNEKQEYKKESKKYGHTVEPLGIDLQEKFNALFPLSVDKGKQIEGSLLTFSPGGLTPEMMKLVLDSLVPQLEKLLAQVSQLKWRSPATSLLVVFEGDARRLEKVVQSNPQISAKLADVRLIDFAYTEAHDGVDEELVLGLKNTLKCFHELRRMIENLEL</sequence>
<evidence type="ECO:0000313" key="6">
    <source>
        <dbReference type="EMBL" id="PLW49182.1"/>
    </source>
</evidence>
<dbReference type="SUPFAM" id="SSF56104">
    <property type="entry name" value="SAICAR synthase-like"/>
    <property type="match status" value="1"/>
</dbReference>
<protein>
    <recommendedName>
        <fullName evidence="4">Kinase</fullName>
        <ecNumber evidence="4">2.7.-.-</ecNumber>
    </recommendedName>
</protein>
<dbReference type="Proteomes" id="UP000235392">
    <property type="component" value="Unassembled WGS sequence"/>
</dbReference>
<dbReference type="AlphaFoldDB" id="A0A2N5VGT7"/>
<feature type="region of interest" description="Disordered" evidence="5">
    <location>
        <begin position="189"/>
        <end position="213"/>
    </location>
</feature>